<dbReference type="PANTHER" id="PTHR43523">
    <property type="entry name" value="GLUCOSE-1-PHOSPHATE ADENYLYLTRANSFERASE-RELATED"/>
    <property type="match status" value="1"/>
</dbReference>
<organism evidence="10 11">
    <name type="scientific">Terrimicrobium sacchariphilum</name>
    <dbReference type="NCBI Taxonomy" id="690879"/>
    <lineage>
        <taxon>Bacteria</taxon>
        <taxon>Pseudomonadati</taxon>
        <taxon>Verrucomicrobiota</taxon>
        <taxon>Terrimicrobiia</taxon>
        <taxon>Terrimicrobiales</taxon>
        <taxon>Terrimicrobiaceae</taxon>
        <taxon>Terrimicrobium</taxon>
    </lineage>
</organism>
<evidence type="ECO:0000313" key="10">
    <source>
        <dbReference type="EMBL" id="GAT32119.1"/>
    </source>
</evidence>
<dbReference type="OrthoDB" id="9801810at2"/>
<dbReference type="GO" id="GO:0005524">
    <property type="term" value="F:ATP binding"/>
    <property type="evidence" value="ECO:0007669"/>
    <property type="project" value="UniProtKB-KW"/>
</dbReference>
<evidence type="ECO:0000256" key="4">
    <source>
        <dbReference type="ARBA" id="ARBA00022695"/>
    </source>
</evidence>
<dbReference type="NCBIfam" id="TIGR02091">
    <property type="entry name" value="glgC"/>
    <property type="match status" value="1"/>
</dbReference>
<dbReference type="PROSITE" id="PS00810">
    <property type="entry name" value="ADP_GLC_PYROPHOSPH_3"/>
    <property type="match status" value="1"/>
</dbReference>
<dbReference type="InParanoid" id="A0A146G2N9"/>
<gene>
    <name evidence="10" type="ORF">TSACC_2516</name>
</gene>
<dbReference type="Gene3D" id="3.90.550.10">
    <property type="entry name" value="Spore Coat Polysaccharide Biosynthesis Protein SpsA, Chain A"/>
    <property type="match status" value="1"/>
</dbReference>
<comment type="similarity">
    <text evidence="1">Belongs to the bacterial/plant glucose-1-phosphate adenylyltransferase family.</text>
</comment>
<dbReference type="PROSITE" id="PS00808">
    <property type="entry name" value="ADP_GLC_PYROPHOSPH_1"/>
    <property type="match status" value="1"/>
</dbReference>
<reference evidence="11" key="1">
    <citation type="journal article" date="2017" name="Genome Announc.">
        <title>Draft Genome Sequence of Terrimicrobium sacchariphilum NM-5T, a Facultative Anaerobic Soil Bacterium of the Class Spartobacteria.</title>
        <authorList>
            <person name="Qiu Y.L."/>
            <person name="Tourlousse D.M."/>
            <person name="Matsuura N."/>
            <person name="Ohashi A."/>
            <person name="Sekiguchi Y."/>
        </authorList>
    </citation>
    <scope>NUCLEOTIDE SEQUENCE [LARGE SCALE GENOMIC DNA]</scope>
    <source>
        <strain evidence="11">NM-5</strain>
    </source>
</reference>
<dbReference type="SUPFAM" id="SSF53448">
    <property type="entry name" value="Nucleotide-diphospho-sugar transferases"/>
    <property type="match status" value="1"/>
</dbReference>
<dbReference type="STRING" id="690879.TSACC_2516"/>
<proteinExistence type="inferred from homology"/>
<evidence type="ECO:0000256" key="1">
    <source>
        <dbReference type="ARBA" id="ARBA00010443"/>
    </source>
</evidence>
<dbReference type="NCBIfam" id="NF002772">
    <property type="entry name" value="PRK02862.1"/>
    <property type="match status" value="1"/>
</dbReference>
<evidence type="ECO:0000256" key="5">
    <source>
        <dbReference type="ARBA" id="ARBA00022741"/>
    </source>
</evidence>
<dbReference type="GO" id="GO:0008878">
    <property type="term" value="F:glucose-1-phosphate adenylyltransferase activity"/>
    <property type="evidence" value="ECO:0007669"/>
    <property type="project" value="UniProtKB-UniRule"/>
</dbReference>
<dbReference type="Proteomes" id="UP000076023">
    <property type="component" value="Unassembled WGS sequence"/>
</dbReference>
<name>A0A146G2N9_TERSA</name>
<keyword evidence="7" id="KW-0119">Carbohydrate metabolism</keyword>
<dbReference type="SUPFAM" id="SSF51161">
    <property type="entry name" value="Trimeric LpxA-like enzymes"/>
    <property type="match status" value="1"/>
</dbReference>
<evidence type="ECO:0000259" key="9">
    <source>
        <dbReference type="Pfam" id="PF00483"/>
    </source>
</evidence>
<dbReference type="InterPro" id="IPR011831">
    <property type="entry name" value="ADP-Glc_PPase"/>
</dbReference>
<keyword evidence="5" id="KW-0547">Nucleotide-binding</keyword>
<keyword evidence="6" id="KW-0067">ATP-binding</keyword>
<dbReference type="InterPro" id="IPR011004">
    <property type="entry name" value="Trimer_LpxA-like_sf"/>
</dbReference>
<evidence type="ECO:0000256" key="8">
    <source>
        <dbReference type="NCBIfam" id="TIGR02091"/>
    </source>
</evidence>
<dbReference type="Pfam" id="PF00483">
    <property type="entry name" value="NTP_transferase"/>
    <property type="match status" value="1"/>
</dbReference>
<evidence type="ECO:0000256" key="2">
    <source>
        <dbReference type="ARBA" id="ARBA00022600"/>
    </source>
</evidence>
<keyword evidence="2" id="KW-0321">Glycogen metabolism</keyword>
<dbReference type="InterPro" id="IPR005835">
    <property type="entry name" value="NTP_transferase_dom"/>
</dbReference>
<evidence type="ECO:0000256" key="7">
    <source>
        <dbReference type="ARBA" id="ARBA00023277"/>
    </source>
</evidence>
<dbReference type="CDD" id="cd02508">
    <property type="entry name" value="ADP_Glucose_PP"/>
    <property type="match status" value="1"/>
</dbReference>
<evidence type="ECO:0000256" key="6">
    <source>
        <dbReference type="ARBA" id="ARBA00022840"/>
    </source>
</evidence>
<dbReference type="CDD" id="cd04651">
    <property type="entry name" value="LbH_G1P_AT_C"/>
    <property type="match status" value="1"/>
</dbReference>
<sequence>MSARPILLPLNRTLAIIMGGGAGTRLFPLTKERAKPAVPLGGKYRLVDIPISNCLNSGLRSIYVLTQFNSMSLHRHINASYKFDNFTPSFVEILAAQQTPEGSRWYQGTADAVRQNMRYFLERQADYLVILSGDQLYRMDYRDVLRQHIETKADITLATIPVNRADASGFGIMHTDEQRRVIEFVEKPKDPAVLDSLRIPPDLLRSIGHPETEELFQASMGIYVFSRKVLIECLDNDLVDFGKHVIPAAIEKYQVNAYIFQGYWEDIGTIKAFFDANLNLAETNPSFSFNIPGAPVYTHPRFLPASVISNTKIDQAMISDGCVITDSTIDRAIIGIRSIINPGCKLKNVIMMGADYYESDLSESPANGHPRIGIGQGTHIENAIIDKNARIGDNVVISPAGKAADYDGEGFYIRDGIVVVPKNSVIPSGTWL</sequence>
<dbReference type="EMBL" id="BDCO01000002">
    <property type="protein sequence ID" value="GAT32119.1"/>
    <property type="molecule type" value="Genomic_DNA"/>
</dbReference>
<dbReference type="Gene3D" id="2.160.10.10">
    <property type="entry name" value="Hexapeptide repeat proteins"/>
    <property type="match status" value="1"/>
</dbReference>
<dbReference type="PANTHER" id="PTHR43523:SF12">
    <property type="entry name" value="GLUCOSE-1-PHOSPHATE ADENYLYLTRANSFERASE LARGE SUBUNIT 1, CHLOROPLASTIC-RELATED"/>
    <property type="match status" value="1"/>
</dbReference>
<protein>
    <recommendedName>
        <fullName evidence="8">Glucose-1-phosphate adenylyltransferase</fullName>
        <ecNumber evidence="8">2.7.7.27</ecNumber>
    </recommendedName>
</protein>
<dbReference type="Pfam" id="PF25247">
    <property type="entry name" value="LbH_GLGC"/>
    <property type="match status" value="1"/>
</dbReference>
<dbReference type="InterPro" id="IPR029044">
    <property type="entry name" value="Nucleotide-diphossugar_trans"/>
</dbReference>
<keyword evidence="3 10" id="KW-0808">Transferase</keyword>
<evidence type="ECO:0000313" key="11">
    <source>
        <dbReference type="Proteomes" id="UP000076023"/>
    </source>
</evidence>
<dbReference type="InterPro" id="IPR005836">
    <property type="entry name" value="ADP_Glu_pyroP_CS"/>
</dbReference>
<dbReference type="FunCoup" id="A0A146G2N9">
    <property type="interactions" value="168"/>
</dbReference>
<dbReference type="PROSITE" id="PS00809">
    <property type="entry name" value="ADP_GLC_PYROPHOSPH_2"/>
    <property type="match status" value="1"/>
</dbReference>
<feature type="domain" description="Nucleotidyl transferase" evidence="9">
    <location>
        <begin position="15"/>
        <end position="281"/>
    </location>
</feature>
<dbReference type="EC" id="2.7.7.27" evidence="8"/>
<keyword evidence="4 10" id="KW-0548">Nucleotidyltransferase</keyword>
<dbReference type="RefSeq" id="WP_075077969.1">
    <property type="nucleotide sequence ID" value="NZ_BDCO01000002.1"/>
</dbReference>
<keyword evidence="11" id="KW-1185">Reference proteome</keyword>
<dbReference type="AlphaFoldDB" id="A0A146G2N9"/>
<comment type="caution">
    <text evidence="10">The sequence shown here is derived from an EMBL/GenBank/DDBJ whole genome shotgun (WGS) entry which is preliminary data.</text>
</comment>
<evidence type="ECO:0000256" key="3">
    <source>
        <dbReference type="ARBA" id="ARBA00022679"/>
    </source>
</evidence>
<dbReference type="GO" id="GO:0005978">
    <property type="term" value="P:glycogen biosynthetic process"/>
    <property type="evidence" value="ECO:0007669"/>
    <property type="project" value="UniProtKB-UniRule"/>
</dbReference>
<accession>A0A146G2N9</accession>